<dbReference type="SMART" id="SM00530">
    <property type="entry name" value="HTH_XRE"/>
    <property type="match status" value="1"/>
</dbReference>
<comment type="caution">
    <text evidence="3">The sequence shown here is derived from an EMBL/GenBank/DDBJ whole genome shotgun (WGS) entry which is preliminary data.</text>
</comment>
<dbReference type="Proteomes" id="UP001592528">
    <property type="component" value="Unassembled WGS sequence"/>
</dbReference>
<feature type="domain" description="HTH cro/C1-type" evidence="2">
    <location>
        <begin position="7"/>
        <end position="63"/>
    </location>
</feature>
<dbReference type="InterPro" id="IPR010982">
    <property type="entry name" value="Lambda_DNA-bd_dom_sf"/>
</dbReference>
<dbReference type="EMBL" id="JBHEZZ010000003">
    <property type="protein sequence ID" value="MFC1401234.1"/>
    <property type="molecule type" value="Genomic_DNA"/>
</dbReference>
<evidence type="ECO:0000313" key="3">
    <source>
        <dbReference type="EMBL" id="MFC1401234.1"/>
    </source>
</evidence>
<protein>
    <submittedName>
        <fullName evidence="3">Helix-turn-helix domain-containing protein</fullName>
    </submittedName>
</protein>
<keyword evidence="1" id="KW-0238">DNA-binding</keyword>
<organism evidence="3 4">
    <name type="scientific">Streptacidiphilus cavernicola</name>
    <dbReference type="NCBI Taxonomy" id="3342716"/>
    <lineage>
        <taxon>Bacteria</taxon>
        <taxon>Bacillati</taxon>
        <taxon>Actinomycetota</taxon>
        <taxon>Actinomycetes</taxon>
        <taxon>Kitasatosporales</taxon>
        <taxon>Streptomycetaceae</taxon>
        <taxon>Streptacidiphilus</taxon>
    </lineage>
</organism>
<evidence type="ECO:0000313" key="4">
    <source>
        <dbReference type="Proteomes" id="UP001592528"/>
    </source>
</evidence>
<proteinExistence type="predicted"/>
<dbReference type="PROSITE" id="PS50943">
    <property type="entry name" value="HTH_CROC1"/>
    <property type="match status" value="1"/>
</dbReference>
<keyword evidence="4" id="KW-1185">Reference proteome</keyword>
<dbReference type="InterPro" id="IPR050807">
    <property type="entry name" value="TransReg_Diox_bact_type"/>
</dbReference>
<gene>
    <name evidence="3" type="ORF">ACEZDJ_08030</name>
</gene>
<dbReference type="SUPFAM" id="SSF47413">
    <property type="entry name" value="lambda repressor-like DNA-binding domains"/>
    <property type="match status" value="1"/>
</dbReference>
<dbReference type="CDD" id="cd00093">
    <property type="entry name" value="HTH_XRE"/>
    <property type="match status" value="1"/>
</dbReference>
<dbReference type="InterPro" id="IPR001387">
    <property type="entry name" value="Cro/C1-type_HTH"/>
</dbReference>
<dbReference type="RefSeq" id="WP_037595963.1">
    <property type="nucleotide sequence ID" value="NZ_JBHEZZ010000003.1"/>
</dbReference>
<reference evidence="3 4" key="1">
    <citation type="submission" date="2024-09" db="EMBL/GenBank/DDBJ databases">
        <authorList>
            <person name="Lee S.D."/>
        </authorList>
    </citation>
    <scope>NUCLEOTIDE SEQUENCE [LARGE SCALE GENOMIC DNA]</scope>
    <source>
        <strain evidence="3 4">N1-5</strain>
    </source>
</reference>
<dbReference type="PANTHER" id="PTHR46797">
    <property type="entry name" value="HTH-TYPE TRANSCRIPTIONAL REGULATOR"/>
    <property type="match status" value="1"/>
</dbReference>
<dbReference type="Gene3D" id="1.10.260.40">
    <property type="entry name" value="lambda repressor-like DNA-binding domains"/>
    <property type="match status" value="1"/>
</dbReference>
<sequence>MTPGELVRERREQLGWSQAQLAKAAGTGQAMISRIESDRVSPTVGMLTRLAEVMDAQLSLTMFQV</sequence>
<name>A0ABV6UIF7_9ACTN</name>
<evidence type="ECO:0000259" key="2">
    <source>
        <dbReference type="PROSITE" id="PS50943"/>
    </source>
</evidence>
<dbReference type="PANTHER" id="PTHR46797:SF1">
    <property type="entry name" value="METHYLPHOSPHONATE SYNTHASE"/>
    <property type="match status" value="1"/>
</dbReference>
<accession>A0ABV6UIF7</accession>
<dbReference type="Pfam" id="PF01381">
    <property type="entry name" value="HTH_3"/>
    <property type="match status" value="1"/>
</dbReference>
<evidence type="ECO:0000256" key="1">
    <source>
        <dbReference type="ARBA" id="ARBA00023125"/>
    </source>
</evidence>